<reference evidence="1 2" key="1">
    <citation type="submission" date="2019-01" db="EMBL/GenBank/DDBJ databases">
        <title>Genome sequencing of strain FW10M-9.</title>
        <authorList>
            <person name="Heo J."/>
            <person name="Kim S.-J."/>
            <person name="Kim J.-S."/>
            <person name="Hong S.-B."/>
            <person name="Kwon S.-W."/>
        </authorList>
    </citation>
    <scope>NUCLEOTIDE SEQUENCE [LARGE SCALE GENOMIC DNA]</scope>
    <source>
        <strain evidence="1 2">FW10M-9</strain>
    </source>
</reference>
<accession>A0A4V0YGF6</accession>
<dbReference type="EMBL" id="CP035493">
    <property type="protein sequence ID" value="QAY71041.1"/>
    <property type="molecule type" value="Genomic_DNA"/>
</dbReference>
<sequence>MSSRSPLADRRGLRLVGGGDGFSVFLQPDRSLIWSGPVDLDAFAQHLTATSPITPPALDRITVG</sequence>
<name>A0A4V0YGF6_9MICO</name>
<dbReference type="InterPro" id="IPR036907">
    <property type="entry name" value="5'-Nucleotdase_C_sf"/>
</dbReference>
<dbReference type="GO" id="GO:0016787">
    <property type="term" value="F:hydrolase activity"/>
    <property type="evidence" value="ECO:0007669"/>
    <property type="project" value="InterPro"/>
</dbReference>
<dbReference type="KEGG" id="xya:ET471_14200"/>
<protein>
    <submittedName>
        <fullName evidence="1">Uncharacterized protein</fullName>
    </submittedName>
</protein>
<organism evidence="1 2">
    <name type="scientific">Xylanimonas protaetiae</name>
    <dbReference type="NCBI Taxonomy" id="2509457"/>
    <lineage>
        <taxon>Bacteria</taxon>
        <taxon>Bacillati</taxon>
        <taxon>Actinomycetota</taxon>
        <taxon>Actinomycetes</taxon>
        <taxon>Micrococcales</taxon>
        <taxon>Promicromonosporaceae</taxon>
        <taxon>Xylanimonas</taxon>
    </lineage>
</organism>
<evidence type="ECO:0000313" key="1">
    <source>
        <dbReference type="EMBL" id="QAY71041.1"/>
    </source>
</evidence>
<dbReference type="RefSeq" id="WP_129189361.1">
    <property type="nucleotide sequence ID" value="NZ_CP035493.1"/>
</dbReference>
<keyword evidence="2" id="KW-1185">Reference proteome</keyword>
<proteinExistence type="predicted"/>
<dbReference type="SUPFAM" id="SSF55816">
    <property type="entry name" value="5'-nucleotidase (syn. UDP-sugar hydrolase), C-terminal domain"/>
    <property type="match status" value="1"/>
</dbReference>
<dbReference type="AlphaFoldDB" id="A0A4V0YGF6"/>
<gene>
    <name evidence="1" type="ORF">ET471_14200</name>
</gene>
<evidence type="ECO:0000313" key="2">
    <source>
        <dbReference type="Proteomes" id="UP000292118"/>
    </source>
</evidence>
<dbReference type="GO" id="GO:0009166">
    <property type="term" value="P:nucleotide catabolic process"/>
    <property type="evidence" value="ECO:0007669"/>
    <property type="project" value="InterPro"/>
</dbReference>
<dbReference type="Proteomes" id="UP000292118">
    <property type="component" value="Chromosome"/>
</dbReference>
<dbReference type="OrthoDB" id="1016457at2"/>